<evidence type="ECO:0000313" key="2">
    <source>
        <dbReference type="Proteomes" id="UP001163823"/>
    </source>
</evidence>
<dbReference type="PANTHER" id="PTHR33710">
    <property type="entry name" value="BNAC02G09200D PROTEIN"/>
    <property type="match status" value="1"/>
</dbReference>
<dbReference type="EMBL" id="JARAOO010000008">
    <property type="protein sequence ID" value="KAJ7959198.1"/>
    <property type="molecule type" value="Genomic_DNA"/>
</dbReference>
<sequence length="194" mass="22130">MPTEKQSSSKVGPSLTDMNKVMNEIGIVDLGYNGNPHTWSNGREGKANTKISLDRALASSDWRLLFPGAVITHLPAICSDHNPIVLKTKGESNFIPRPFKFEAIWTRDNRSNLVVENAWRNSICGSPAFSLNYKLKKTKFALKDWNNNHFGRVQSRIQSLKHQIDSLQQKEPSYDNLIAEHNLKVQMDEWLLRE</sequence>
<keyword evidence="1" id="KW-0378">Hydrolase</keyword>
<proteinExistence type="predicted"/>
<keyword evidence="2" id="KW-1185">Reference proteome</keyword>
<dbReference type="Gene3D" id="3.60.10.10">
    <property type="entry name" value="Endonuclease/exonuclease/phosphatase"/>
    <property type="match status" value="1"/>
</dbReference>
<dbReference type="SUPFAM" id="SSF56219">
    <property type="entry name" value="DNase I-like"/>
    <property type="match status" value="1"/>
</dbReference>
<dbReference type="PANTHER" id="PTHR33710:SF77">
    <property type="entry name" value="DNASE I-LIKE SUPERFAMILY PROTEIN"/>
    <property type="match status" value="1"/>
</dbReference>
<keyword evidence="1" id="KW-0540">Nuclease</keyword>
<dbReference type="InterPro" id="IPR036691">
    <property type="entry name" value="Endo/exonu/phosph_ase_sf"/>
</dbReference>
<comment type="caution">
    <text evidence="1">The sequence shown here is derived from an EMBL/GenBank/DDBJ whole genome shotgun (WGS) entry which is preliminary data.</text>
</comment>
<dbReference type="Proteomes" id="UP001163823">
    <property type="component" value="Chromosome 8"/>
</dbReference>
<dbReference type="AlphaFoldDB" id="A0AAD7LJK9"/>
<keyword evidence="1" id="KW-0255">Endonuclease</keyword>
<dbReference type="KEGG" id="qsa:O6P43_019808"/>
<dbReference type="GO" id="GO:0004519">
    <property type="term" value="F:endonuclease activity"/>
    <property type="evidence" value="ECO:0007669"/>
    <property type="project" value="UniProtKB-KW"/>
</dbReference>
<reference evidence="1" key="1">
    <citation type="journal article" date="2023" name="Science">
        <title>Elucidation of the pathway for biosynthesis of saponin adjuvants from the soapbark tree.</title>
        <authorList>
            <person name="Reed J."/>
            <person name="Orme A."/>
            <person name="El-Demerdash A."/>
            <person name="Owen C."/>
            <person name="Martin L.B.B."/>
            <person name="Misra R.C."/>
            <person name="Kikuchi S."/>
            <person name="Rejzek M."/>
            <person name="Martin A.C."/>
            <person name="Harkess A."/>
            <person name="Leebens-Mack J."/>
            <person name="Louveau T."/>
            <person name="Stephenson M.J."/>
            <person name="Osbourn A."/>
        </authorList>
    </citation>
    <scope>NUCLEOTIDE SEQUENCE</scope>
    <source>
        <strain evidence="1">S10</strain>
    </source>
</reference>
<name>A0AAD7LJK9_QUISA</name>
<evidence type="ECO:0000313" key="1">
    <source>
        <dbReference type="EMBL" id="KAJ7959198.1"/>
    </source>
</evidence>
<gene>
    <name evidence="1" type="ORF">O6P43_019808</name>
</gene>
<accession>A0AAD7LJK9</accession>
<organism evidence="1 2">
    <name type="scientific">Quillaja saponaria</name>
    <name type="common">Soap bark tree</name>
    <dbReference type="NCBI Taxonomy" id="32244"/>
    <lineage>
        <taxon>Eukaryota</taxon>
        <taxon>Viridiplantae</taxon>
        <taxon>Streptophyta</taxon>
        <taxon>Embryophyta</taxon>
        <taxon>Tracheophyta</taxon>
        <taxon>Spermatophyta</taxon>
        <taxon>Magnoliopsida</taxon>
        <taxon>eudicotyledons</taxon>
        <taxon>Gunneridae</taxon>
        <taxon>Pentapetalae</taxon>
        <taxon>rosids</taxon>
        <taxon>fabids</taxon>
        <taxon>Fabales</taxon>
        <taxon>Quillajaceae</taxon>
        <taxon>Quillaja</taxon>
    </lineage>
</organism>
<protein>
    <submittedName>
        <fullName evidence="1">Endonuclease/exonuclease/phosphatase</fullName>
    </submittedName>
</protein>